<name>A0A4U0XJK1_9PEZI</name>
<evidence type="ECO:0000256" key="8">
    <source>
        <dbReference type="SAM" id="Phobius"/>
    </source>
</evidence>
<evidence type="ECO:0000313" key="9">
    <source>
        <dbReference type="EMBL" id="TKA77310.1"/>
    </source>
</evidence>
<sequence length="395" mass="43255">MSLLLQDATSSIPREKRTLREKSMIAADDVDLSWPPSAPKVSCNADPSFNMTDTSHIERLHTYDLELGATEAVQKHISRQVVATKPVSQRKLDFEHSRPRWLREMAAEATGVFFYVYPGIAATATFILNEANPAFGSLFQVGWAFAFGIAFAIITCASTSGGHFNPAITICFAIWQGFPWKKVPYYIFAQIFGAFLAALLLMGQYHEQISAFSAASVASGKGLVYNGGPASILCTFPGATQNNLGYLFMNEWFVDSFIGIVIWACLDPANPFVSPAGAPFVIGLAYANMIWGYADISISTNLARDLGTRMVAAIFFGREAFTYKNYSWIAILVNVPATIFATAFYEMLMRDSLKKIGGGHAQHEDGEEGLHRHLTKTMSVMENGTTAVTKGKEGL</sequence>
<protein>
    <recommendedName>
        <fullName evidence="11">Aquaporin-like protein</fullName>
    </recommendedName>
</protein>
<feature type="transmembrane region" description="Helical" evidence="8">
    <location>
        <begin position="273"/>
        <end position="294"/>
    </location>
</feature>
<evidence type="ECO:0000256" key="1">
    <source>
        <dbReference type="ARBA" id="ARBA00004141"/>
    </source>
</evidence>
<keyword evidence="6 8" id="KW-0472">Membrane</keyword>
<dbReference type="PRINTS" id="PR00783">
    <property type="entry name" value="MINTRINSICP"/>
</dbReference>
<dbReference type="InterPro" id="IPR023271">
    <property type="entry name" value="Aquaporin-like"/>
</dbReference>
<evidence type="ECO:0000256" key="5">
    <source>
        <dbReference type="ARBA" id="ARBA00022989"/>
    </source>
</evidence>
<proteinExistence type="inferred from homology"/>
<dbReference type="SUPFAM" id="SSF81338">
    <property type="entry name" value="Aquaporin-like"/>
    <property type="match status" value="1"/>
</dbReference>
<dbReference type="PANTHER" id="PTHR43829:SF14">
    <property type="entry name" value="AQUAPORIN 3"/>
    <property type="match status" value="1"/>
</dbReference>
<dbReference type="AlphaFoldDB" id="A0A4U0XJK1"/>
<evidence type="ECO:0000256" key="2">
    <source>
        <dbReference type="ARBA" id="ARBA00006175"/>
    </source>
</evidence>
<feature type="transmembrane region" description="Helical" evidence="8">
    <location>
        <begin position="326"/>
        <end position="345"/>
    </location>
</feature>
<evidence type="ECO:0000313" key="10">
    <source>
        <dbReference type="Proteomes" id="UP000308768"/>
    </source>
</evidence>
<keyword evidence="5 8" id="KW-1133">Transmembrane helix</keyword>
<comment type="caution">
    <text evidence="9">The sequence shown here is derived from an EMBL/GenBank/DDBJ whole genome shotgun (WGS) entry which is preliminary data.</text>
</comment>
<comment type="subcellular location">
    <subcellularLocation>
        <location evidence="1">Membrane</location>
        <topology evidence="1">Multi-pass membrane protein</topology>
    </subcellularLocation>
</comment>
<dbReference type="Pfam" id="PF00230">
    <property type="entry name" value="MIP"/>
    <property type="match status" value="1"/>
</dbReference>
<feature type="transmembrane region" description="Helical" evidence="8">
    <location>
        <begin position="106"/>
        <end position="128"/>
    </location>
</feature>
<dbReference type="Proteomes" id="UP000308768">
    <property type="component" value="Unassembled WGS sequence"/>
</dbReference>
<dbReference type="GO" id="GO:0015250">
    <property type="term" value="F:water channel activity"/>
    <property type="evidence" value="ECO:0007669"/>
    <property type="project" value="TreeGrafter"/>
</dbReference>
<evidence type="ECO:0000256" key="3">
    <source>
        <dbReference type="ARBA" id="ARBA00022448"/>
    </source>
</evidence>
<evidence type="ECO:0008006" key="11">
    <source>
        <dbReference type="Google" id="ProtNLM"/>
    </source>
</evidence>
<organism evidence="9 10">
    <name type="scientific">Cryomyces minteri</name>
    <dbReference type="NCBI Taxonomy" id="331657"/>
    <lineage>
        <taxon>Eukaryota</taxon>
        <taxon>Fungi</taxon>
        <taxon>Dikarya</taxon>
        <taxon>Ascomycota</taxon>
        <taxon>Pezizomycotina</taxon>
        <taxon>Dothideomycetes</taxon>
        <taxon>Dothideomycetes incertae sedis</taxon>
        <taxon>Cryomyces</taxon>
    </lineage>
</organism>
<evidence type="ECO:0000256" key="7">
    <source>
        <dbReference type="RuleBase" id="RU000477"/>
    </source>
</evidence>
<keyword evidence="10" id="KW-1185">Reference proteome</keyword>
<dbReference type="STRING" id="331657.A0A4U0XJK1"/>
<accession>A0A4U0XJK1</accession>
<dbReference type="PANTHER" id="PTHR43829">
    <property type="entry name" value="AQUAPORIN OR AQUAGLYCEROPORIN RELATED"/>
    <property type="match status" value="1"/>
</dbReference>
<dbReference type="InterPro" id="IPR000425">
    <property type="entry name" value="MIP"/>
</dbReference>
<feature type="transmembrane region" description="Helical" evidence="8">
    <location>
        <begin position="184"/>
        <end position="202"/>
    </location>
</feature>
<gene>
    <name evidence="9" type="ORF">B0A49_03279</name>
</gene>
<dbReference type="Gene3D" id="1.20.1080.10">
    <property type="entry name" value="Glycerol uptake facilitator protein"/>
    <property type="match status" value="1"/>
</dbReference>
<dbReference type="EMBL" id="NAJN01000194">
    <property type="protein sequence ID" value="TKA77310.1"/>
    <property type="molecule type" value="Genomic_DNA"/>
</dbReference>
<keyword evidence="3 7" id="KW-0813">Transport</keyword>
<keyword evidence="4 7" id="KW-0812">Transmembrane</keyword>
<dbReference type="GO" id="GO:0015254">
    <property type="term" value="F:glycerol channel activity"/>
    <property type="evidence" value="ECO:0007669"/>
    <property type="project" value="TreeGrafter"/>
</dbReference>
<evidence type="ECO:0000256" key="6">
    <source>
        <dbReference type="ARBA" id="ARBA00023136"/>
    </source>
</evidence>
<feature type="transmembrane region" description="Helical" evidence="8">
    <location>
        <begin position="134"/>
        <end position="154"/>
    </location>
</feature>
<dbReference type="OrthoDB" id="3222at2759"/>
<dbReference type="GO" id="GO:0005886">
    <property type="term" value="C:plasma membrane"/>
    <property type="evidence" value="ECO:0007669"/>
    <property type="project" value="TreeGrafter"/>
</dbReference>
<reference evidence="9 10" key="1">
    <citation type="submission" date="2017-03" db="EMBL/GenBank/DDBJ databases">
        <title>Genomes of endolithic fungi from Antarctica.</title>
        <authorList>
            <person name="Coleine C."/>
            <person name="Masonjones S."/>
            <person name="Stajich J.E."/>
        </authorList>
    </citation>
    <scope>NUCLEOTIDE SEQUENCE [LARGE SCALE GENOMIC DNA]</scope>
    <source>
        <strain evidence="9 10">CCFEE 5187</strain>
    </source>
</reference>
<evidence type="ECO:0000256" key="4">
    <source>
        <dbReference type="ARBA" id="ARBA00022692"/>
    </source>
</evidence>
<feature type="transmembrane region" description="Helical" evidence="8">
    <location>
        <begin position="246"/>
        <end position="266"/>
    </location>
</feature>
<comment type="similarity">
    <text evidence="2 7">Belongs to the MIP/aquaporin (TC 1.A.8) family.</text>
</comment>
<dbReference type="InterPro" id="IPR050363">
    <property type="entry name" value="MIP/Aquaporin"/>
</dbReference>